<evidence type="ECO:0000313" key="2">
    <source>
        <dbReference type="EMBL" id="CAA9273021.1"/>
    </source>
</evidence>
<gene>
    <name evidence="2" type="ORF">AVDCRST_MAG57-3327</name>
</gene>
<feature type="compositionally biased region" description="Basic residues" evidence="1">
    <location>
        <begin position="152"/>
        <end position="171"/>
    </location>
</feature>
<dbReference type="GO" id="GO:0016491">
    <property type="term" value="F:oxidoreductase activity"/>
    <property type="evidence" value="ECO:0007669"/>
    <property type="project" value="UniProtKB-KW"/>
</dbReference>
<feature type="compositionally biased region" description="Basic and acidic residues" evidence="1">
    <location>
        <begin position="107"/>
        <end position="126"/>
    </location>
</feature>
<feature type="compositionally biased region" description="Low complexity" evidence="1">
    <location>
        <begin position="67"/>
        <end position="79"/>
    </location>
</feature>
<dbReference type="EMBL" id="CADCTI010000270">
    <property type="protein sequence ID" value="CAA9273021.1"/>
    <property type="molecule type" value="Genomic_DNA"/>
</dbReference>
<feature type="compositionally biased region" description="Low complexity" evidence="1">
    <location>
        <begin position="390"/>
        <end position="400"/>
    </location>
</feature>
<feature type="region of interest" description="Disordered" evidence="1">
    <location>
        <begin position="381"/>
        <end position="445"/>
    </location>
</feature>
<name>A0A6J4J8B6_9ACTN</name>
<reference evidence="2" key="1">
    <citation type="submission" date="2020-02" db="EMBL/GenBank/DDBJ databases">
        <authorList>
            <person name="Meier V. D."/>
        </authorList>
    </citation>
    <scope>NUCLEOTIDE SEQUENCE</scope>
    <source>
        <strain evidence="2">AVDCRST_MAG57</strain>
    </source>
</reference>
<feature type="region of interest" description="Disordered" evidence="1">
    <location>
        <begin position="196"/>
        <end position="215"/>
    </location>
</feature>
<feature type="non-terminal residue" evidence="2">
    <location>
        <position position="445"/>
    </location>
</feature>
<feature type="region of interest" description="Disordered" evidence="1">
    <location>
        <begin position="1"/>
        <end position="190"/>
    </location>
</feature>
<organism evidence="2">
    <name type="scientific">uncultured Blastococcus sp</name>
    <dbReference type="NCBI Taxonomy" id="217144"/>
    <lineage>
        <taxon>Bacteria</taxon>
        <taxon>Bacillati</taxon>
        <taxon>Actinomycetota</taxon>
        <taxon>Actinomycetes</taxon>
        <taxon>Geodermatophilales</taxon>
        <taxon>Geodermatophilaceae</taxon>
        <taxon>Blastococcus</taxon>
        <taxon>environmental samples</taxon>
    </lineage>
</organism>
<feature type="region of interest" description="Disordered" evidence="1">
    <location>
        <begin position="228"/>
        <end position="326"/>
    </location>
</feature>
<protein>
    <submittedName>
        <fullName evidence="2">Probable L-gulonolactone oxidase( )</fullName>
        <ecNumber evidence="2">1.1.3.-</ecNumber>
    </submittedName>
</protein>
<dbReference type="AlphaFoldDB" id="A0A6J4J8B6"/>
<evidence type="ECO:0000256" key="1">
    <source>
        <dbReference type="SAM" id="MobiDB-lite"/>
    </source>
</evidence>
<feature type="compositionally biased region" description="Basic residues" evidence="1">
    <location>
        <begin position="257"/>
        <end position="267"/>
    </location>
</feature>
<feature type="non-terminal residue" evidence="2">
    <location>
        <position position="1"/>
    </location>
</feature>
<dbReference type="EC" id="1.1.3.-" evidence="2"/>
<feature type="region of interest" description="Disordered" evidence="1">
    <location>
        <begin position="338"/>
        <end position="358"/>
    </location>
</feature>
<feature type="compositionally biased region" description="Basic and acidic residues" evidence="1">
    <location>
        <begin position="345"/>
        <end position="358"/>
    </location>
</feature>
<proteinExistence type="predicted"/>
<sequence>DGDPAAGREPGPLAELGREPAGRGRRGPAAVGRRGGRRAQLGGGVRAPRAADRQRALLLRHRRPRGRPAGLRPARPGRAGLRRRHRHGRGGDSAAPAHRGPGPPRVGADEPRRHRPADARRCARDRYARHRGAVRRSGDPGPRPGTRDRPGRGGRLRRRSPSRALRRRADRSRRTGRGDGGDPAGGARVRAACGGAAGNAHGRAGGLRGADDLDGPRGVLLVPAHRRDATEAQHPCAARRGPRPVAALAGRVGRRDPRQRRVSRSGRGRPADARAGSAAGPDVGQGARRAVVDRPRAPRLRQPPAGAVPGDGVRRPARRCSGCTDRVSAGARGERLAGVLPGRGADGRRGRRPALDRVRPRHRLHRRTRAGRHRARRLVRCAGGDRGAGRRAAPLGQAARAGRRGAARAVSPLRRVRGAARPPRPHRRPGERPSRPRAGPRTRPL</sequence>
<accession>A0A6J4J8B6</accession>
<feature type="compositionally biased region" description="Basic residues" evidence="1">
    <location>
        <begin position="414"/>
        <end position="427"/>
    </location>
</feature>
<keyword evidence="2" id="KW-0560">Oxidoreductase</keyword>